<keyword evidence="3" id="KW-1185">Reference proteome</keyword>
<evidence type="ECO:0000313" key="2">
    <source>
        <dbReference type="EnsemblPlants" id="OPUNC02G10100.1"/>
    </source>
</evidence>
<keyword evidence="1" id="KW-0812">Transmembrane</keyword>
<evidence type="ECO:0000256" key="1">
    <source>
        <dbReference type="SAM" id="Phobius"/>
    </source>
</evidence>
<dbReference type="Proteomes" id="UP000026962">
    <property type="component" value="Chromosome 2"/>
</dbReference>
<dbReference type="PROSITE" id="PS51257">
    <property type="entry name" value="PROKAR_LIPOPROTEIN"/>
    <property type="match status" value="1"/>
</dbReference>
<name>A0A0E0JY69_ORYPU</name>
<dbReference type="Gramene" id="OPUNC02G10100.1">
    <property type="protein sequence ID" value="OPUNC02G10100.1"/>
    <property type="gene ID" value="OPUNC02G10100"/>
</dbReference>
<sequence>MSTLLTRTLCVMPVSIGCLGLCFTAGETVSIITSNSKLLLEVSIPVTAFSLFFLLFGACSRLGDPWKQGRENKVMTKS</sequence>
<evidence type="ECO:0000313" key="3">
    <source>
        <dbReference type="Proteomes" id="UP000026962"/>
    </source>
</evidence>
<keyword evidence="1" id="KW-0472">Membrane</keyword>
<dbReference type="HOGENOM" id="CLU_2626224_0_0_1"/>
<accession>A0A0E0JY69</accession>
<reference evidence="2" key="1">
    <citation type="submission" date="2015-04" db="UniProtKB">
        <authorList>
            <consortium name="EnsemblPlants"/>
        </authorList>
    </citation>
    <scope>IDENTIFICATION</scope>
</reference>
<dbReference type="AlphaFoldDB" id="A0A0E0JY69"/>
<protein>
    <submittedName>
        <fullName evidence="2">Uncharacterized protein</fullName>
    </submittedName>
</protein>
<reference evidence="2" key="2">
    <citation type="submission" date="2018-05" db="EMBL/GenBank/DDBJ databases">
        <title>OpunRS2 (Oryza punctata Reference Sequence Version 2).</title>
        <authorList>
            <person name="Zhang J."/>
            <person name="Kudrna D."/>
            <person name="Lee S."/>
            <person name="Talag J."/>
            <person name="Welchert J."/>
            <person name="Wing R.A."/>
        </authorList>
    </citation>
    <scope>NUCLEOTIDE SEQUENCE [LARGE SCALE GENOMIC DNA]</scope>
</reference>
<keyword evidence="1" id="KW-1133">Transmembrane helix</keyword>
<proteinExistence type="predicted"/>
<organism evidence="2">
    <name type="scientific">Oryza punctata</name>
    <name type="common">Red rice</name>
    <dbReference type="NCBI Taxonomy" id="4537"/>
    <lineage>
        <taxon>Eukaryota</taxon>
        <taxon>Viridiplantae</taxon>
        <taxon>Streptophyta</taxon>
        <taxon>Embryophyta</taxon>
        <taxon>Tracheophyta</taxon>
        <taxon>Spermatophyta</taxon>
        <taxon>Magnoliopsida</taxon>
        <taxon>Liliopsida</taxon>
        <taxon>Poales</taxon>
        <taxon>Poaceae</taxon>
        <taxon>BOP clade</taxon>
        <taxon>Oryzoideae</taxon>
        <taxon>Oryzeae</taxon>
        <taxon>Oryzinae</taxon>
        <taxon>Oryza</taxon>
    </lineage>
</organism>
<feature type="transmembrane region" description="Helical" evidence="1">
    <location>
        <begin position="38"/>
        <end position="58"/>
    </location>
</feature>
<feature type="transmembrane region" description="Helical" evidence="1">
    <location>
        <begin position="6"/>
        <end position="26"/>
    </location>
</feature>
<dbReference type="EnsemblPlants" id="OPUNC02G10100.1">
    <property type="protein sequence ID" value="OPUNC02G10100.1"/>
    <property type="gene ID" value="OPUNC02G10100"/>
</dbReference>